<keyword evidence="1" id="KW-0732">Signal</keyword>
<sequence>MRRSRLAAALTPLLLLPALAAACDGGIKPMQPGWTWTYRDTDKDGVEFYEMRRTLTAGGYTDTYTNTDPAANKPPATQSFRCENGAHINVTPPSIGGAEISKLVVTGVSFPAPNLWKPGYAWTYVMTMEGRKSGFSAKAILTFNYRILAREKVTVPAGTFDAWKVELKGNVDAHVSVLPIRQNFSETQWVVPDIGIVKIQRANSSSELAALKKSP</sequence>
<evidence type="ECO:0000259" key="2">
    <source>
        <dbReference type="Pfam" id="PF21347"/>
    </source>
</evidence>
<reference evidence="3 4" key="1">
    <citation type="submission" date="2018-05" db="EMBL/GenBank/DDBJ databases">
        <title>Complete Genome Sequence of Deinococcus sp. strain 17bor-2.</title>
        <authorList>
            <person name="Srinivasan S."/>
        </authorList>
    </citation>
    <scope>NUCLEOTIDE SEQUENCE [LARGE SCALE GENOMIC DNA]</scope>
    <source>
        <strain evidence="3 4">17bor-2</strain>
    </source>
</reference>
<evidence type="ECO:0000313" key="4">
    <source>
        <dbReference type="Proteomes" id="UP000245368"/>
    </source>
</evidence>
<name>A0A2Z3JKU7_9DEIO</name>
<evidence type="ECO:0000313" key="3">
    <source>
        <dbReference type="EMBL" id="AWN23539.1"/>
    </source>
</evidence>
<feature type="domain" description="DUF3108" evidence="2">
    <location>
        <begin position="131"/>
        <end position="208"/>
    </location>
</feature>
<dbReference type="EMBL" id="CP029494">
    <property type="protein sequence ID" value="AWN23539.1"/>
    <property type="molecule type" value="Genomic_DNA"/>
</dbReference>
<feature type="chain" id="PRO_5016335885" description="DUF3108 domain-containing protein" evidence="1">
    <location>
        <begin position="23"/>
        <end position="215"/>
    </location>
</feature>
<dbReference type="Pfam" id="PF21347">
    <property type="entry name" value="DUF3108_like"/>
    <property type="match status" value="1"/>
</dbReference>
<dbReference type="AlphaFoldDB" id="A0A2Z3JKU7"/>
<proteinExistence type="predicted"/>
<accession>A0A2Z3JKU7</accession>
<dbReference type="KEGG" id="dez:DKM44_10135"/>
<organism evidence="3 4">
    <name type="scientific">Deinococcus irradiatisoli</name>
    <dbReference type="NCBI Taxonomy" id="2202254"/>
    <lineage>
        <taxon>Bacteria</taxon>
        <taxon>Thermotogati</taxon>
        <taxon>Deinococcota</taxon>
        <taxon>Deinococci</taxon>
        <taxon>Deinococcales</taxon>
        <taxon>Deinococcaceae</taxon>
        <taxon>Deinococcus</taxon>
    </lineage>
</organism>
<dbReference type="InterPro" id="IPR049279">
    <property type="entry name" value="DUF3108-like"/>
</dbReference>
<dbReference type="OrthoDB" id="73832at2"/>
<evidence type="ECO:0000256" key="1">
    <source>
        <dbReference type="SAM" id="SignalP"/>
    </source>
</evidence>
<dbReference type="Gene3D" id="2.40.360.20">
    <property type="match status" value="1"/>
</dbReference>
<keyword evidence="4" id="KW-1185">Reference proteome</keyword>
<gene>
    <name evidence="3" type="ORF">DKM44_10135</name>
</gene>
<dbReference type="RefSeq" id="WP_109827267.1">
    <property type="nucleotide sequence ID" value="NZ_CP029494.1"/>
</dbReference>
<dbReference type="PROSITE" id="PS51257">
    <property type="entry name" value="PROKAR_LIPOPROTEIN"/>
    <property type="match status" value="1"/>
</dbReference>
<dbReference type="Proteomes" id="UP000245368">
    <property type="component" value="Chromosome"/>
</dbReference>
<protein>
    <recommendedName>
        <fullName evidence="2">DUF3108 domain-containing protein</fullName>
    </recommendedName>
</protein>
<feature type="signal peptide" evidence="1">
    <location>
        <begin position="1"/>
        <end position="22"/>
    </location>
</feature>